<organism evidence="4 5">
    <name type="scientific">Aplysia californica</name>
    <name type="common">California sea hare</name>
    <dbReference type="NCBI Taxonomy" id="6500"/>
    <lineage>
        <taxon>Eukaryota</taxon>
        <taxon>Metazoa</taxon>
        <taxon>Spiralia</taxon>
        <taxon>Lophotrochozoa</taxon>
        <taxon>Mollusca</taxon>
        <taxon>Gastropoda</taxon>
        <taxon>Heterobranchia</taxon>
        <taxon>Euthyneura</taxon>
        <taxon>Tectipleura</taxon>
        <taxon>Aplysiida</taxon>
        <taxon>Aplysioidea</taxon>
        <taxon>Aplysiidae</taxon>
        <taxon>Aplysia</taxon>
    </lineage>
</organism>
<keyword evidence="4" id="KW-1185">Reference proteome</keyword>
<evidence type="ECO:0000256" key="2">
    <source>
        <dbReference type="RuleBase" id="RU000363"/>
    </source>
</evidence>
<dbReference type="InterPro" id="IPR036291">
    <property type="entry name" value="NAD(P)-bd_dom_sf"/>
</dbReference>
<dbReference type="PANTHER" id="PTHR43313">
    <property type="entry name" value="SHORT-CHAIN DEHYDROGENASE/REDUCTASE FAMILY 9C"/>
    <property type="match status" value="1"/>
</dbReference>
<dbReference type="Gene3D" id="3.40.50.720">
    <property type="entry name" value="NAD(P)-binding Rossmann-like Domain"/>
    <property type="match status" value="1"/>
</dbReference>
<dbReference type="PROSITE" id="PS00061">
    <property type="entry name" value="ADH_SHORT"/>
    <property type="match status" value="1"/>
</dbReference>
<dbReference type="SUPFAM" id="SSF51735">
    <property type="entry name" value="NAD(P)-binding Rossmann-fold domains"/>
    <property type="match status" value="1"/>
</dbReference>
<evidence type="ECO:0000313" key="4">
    <source>
        <dbReference type="Proteomes" id="UP000694888"/>
    </source>
</evidence>
<feature type="transmembrane region" description="Helical" evidence="3">
    <location>
        <begin position="15"/>
        <end position="45"/>
    </location>
</feature>
<dbReference type="Proteomes" id="UP000694888">
    <property type="component" value="Unplaced"/>
</dbReference>
<dbReference type="RefSeq" id="XP_035827904.1">
    <property type="nucleotide sequence ID" value="XM_035972011.1"/>
</dbReference>
<evidence type="ECO:0000256" key="3">
    <source>
        <dbReference type="SAM" id="Phobius"/>
    </source>
</evidence>
<evidence type="ECO:0000313" key="5">
    <source>
        <dbReference type="RefSeq" id="XP_035827904.1"/>
    </source>
</evidence>
<gene>
    <name evidence="5" type="primary">LOC106012904</name>
</gene>
<comment type="similarity">
    <text evidence="2">Belongs to the short-chain dehydrogenases/reductases (SDR) family.</text>
</comment>
<dbReference type="PRINTS" id="PR00080">
    <property type="entry name" value="SDRFAMILY"/>
</dbReference>
<proteinExistence type="inferred from homology"/>
<accession>A0ABM1VZR1</accession>
<keyword evidence="3" id="KW-1133">Transmembrane helix</keyword>
<name>A0ABM1VZR1_APLCA</name>
<evidence type="ECO:0000256" key="1">
    <source>
        <dbReference type="ARBA" id="ARBA00023002"/>
    </source>
</evidence>
<dbReference type="InterPro" id="IPR020904">
    <property type="entry name" value="Sc_DH/Rdtase_CS"/>
</dbReference>
<dbReference type="GeneID" id="106012904"/>
<dbReference type="PRINTS" id="PR00081">
    <property type="entry name" value="GDHRDH"/>
</dbReference>
<dbReference type="PANTHER" id="PTHR43313:SF36">
    <property type="entry name" value="D-BETA-HYDROXYBUTYRATE DEHYDROGENASE, MITOCHONDRIAL"/>
    <property type="match status" value="1"/>
</dbReference>
<keyword evidence="3" id="KW-0812">Transmembrane</keyword>
<sequence>MSDLDLAGFQKLETAGWIVALTFLFFFLGHVFVFLGVCFVVRAIFLTYKNRTLPKIDTSGKTVVVTGCDSGFGLGLAQRLHNRGFTVFATCFSLESNGAKQLSGVNSERLKVVPVDVTNDDSVARCLRVVREQCADKGLWGLVNNAGQNFVGDCELTTMTQYLEIANVNLFGMVRMCKAFLPLLRQAKGRVINVTSVKGLFAIPANAAYTISKFGGEAFSDTLRQEMTQYGVTVCIVEPGNFGGTTGCLNEAGIKTLKRFFDEQWEEASEEVKEFYGRAHLQQELDDAKTSALTGCTTINPVLDAFEDALRNQSPKYRYLVDGSKSYIDVYNWLARLRPYLPSRIFNRLRAYFFSYSVYK</sequence>
<protein>
    <submittedName>
        <fullName evidence="5">D-beta-hydroxybutyrate dehydrogenase, mitochondrial</fullName>
    </submittedName>
</protein>
<dbReference type="InterPro" id="IPR002347">
    <property type="entry name" value="SDR_fam"/>
</dbReference>
<keyword evidence="3" id="KW-0472">Membrane</keyword>
<keyword evidence="1" id="KW-0560">Oxidoreductase</keyword>
<reference evidence="5" key="1">
    <citation type="submission" date="2025-08" db="UniProtKB">
        <authorList>
            <consortium name="RefSeq"/>
        </authorList>
    </citation>
    <scope>IDENTIFICATION</scope>
</reference>
<dbReference type="Pfam" id="PF00106">
    <property type="entry name" value="adh_short"/>
    <property type="match status" value="1"/>
</dbReference>